<dbReference type="InterPro" id="IPR013762">
    <property type="entry name" value="Integrase-like_cat_sf"/>
</dbReference>
<organism evidence="3 4">
    <name type="scientific">Thiohalobacter thiocyanaticus</name>
    <dbReference type="NCBI Taxonomy" id="585455"/>
    <lineage>
        <taxon>Bacteria</taxon>
        <taxon>Pseudomonadati</taxon>
        <taxon>Pseudomonadota</taxon>
        <taxon>Gammaproteobacteria</taxon>
        <taxon>Thiohalobacterales</taxon>
        <taxon>Thiohalobacteraceae</taxon>
        <taxon>Thiohalobacter</taxon>
    </lineage>
</organism>
<keyword evidence="4" id="KW-1185">Reference proteome</keyword>
<feature type="region of interest" description="Disordered" evidence="2">
    <location>
        <begin position="179"/>
        <end position="200"/>
    </location>
</feature>
<dbReference type="Gene3D" id="1.10.443.10">
    <property type="entry name" value="Intergrase catalytic core"/>
    <property type="match status" value="1"/>
</dbReference>
<dbReference type="InterPro" id="IPR011010">
    <property type="entry name" value="DNA_brk_join_enz"/>
</dbReference>
<dbReference type="GO" id="GO:0003677">
    <property type="term" value="F:DNA binding"/>
    <property type="evidence" value="ECO:0007669"/>
    <property type="project" value="InterPro"/>
</dbReference>
<dbReference type="GO" id="GO:0015074">
    <property type="term" value="P:DNA integration"/>
    <property type="evidence" value="ECO:0007669"/>
    <property type="project" value="InterPro"/>
</dbReference>
<dbReference type="Proteomes" id="UP000218765">
    <property type="component" value="Chromosome"/>
</dbReference>
<proteinExistence type="predicted"/>
<evidence type="ECO:0000256" key="1">
    <source>
        <dbReference type="ARBA" id="ARBA00023172"/>
    </source>
</evidence>
<evidence type="ECO:0000313" key="3">
    <source>
        <dbReference type="EMBL" id="BAZ93769.1"/>
    </source>
</evidence>
<dbReference type="OrthoDB" id="8883268at2"/>
<sequence length="432" mass="49007">MGINTEYGINTNSASDTQSRNISRLASKFDLGIKSENAEFRLLNPDNINTIEDANMVAKRAHQYVEKEPRELSPSTVRCYESMVRHIEHYRMGMSDVPNMPRLGKYHPGHKQYCVARAALVWDAQRGVNVWFEKMGHAWQVQDKIGLLYAAKMLAHYLRTLIAFPKGEKSSALKTANAVREQIGKREPPRTGGERGSKKKLLPRLPKDWRHRMWSAAAGSKKYRLPLAAIACCGCRPAELKNGVTVKLVDGDLLYFRIEGVKVDEGRGHKVRSVTFALADPEAHPEFIWLRDHVRDAGGEKRVNISNANAFGMAVSRFSKNAFPRMRNTVTPYVYRHAMAQMMKTDPDTDQETIAQVLGHITDRTQRHYGTRKQKGSSGLKVIWSWSSRKVKLDESTRNRDPVRQAQFQNVMTGIHIPKTKRGSFPLTAQKI</sequence>
<dbReference type="AlphaFoldDB" id="A0A1Z4VQ53"/>
<dbReference type="EMBL" id="AP018052">
    <property type="protein sequence ID" value="BAZ93769.1"/>
    <property type="molecule type" value="Genomic_DNA"/>
</dbReference>
<protein>
    <submittedName>
        <fullName evidence="3">Integrase</fullName>
    </submittedName>
</protein>
<keyword evidence="1" id="KW-0233">DNA recombination</keyword>
<dbReference type="GO" id="GO:0006310">
    <property type="term" value="P:DNA recombination"/>
    <property type="evidence" value="ECO:0007669"/>
    <property type="project" value="UniProtKB-KW"/>
</dbReference>
<evidence type="ECO:0000256" key="2">
    <source>
        <dbReference type="SAM" id="MobiDB-lite"/>
    </source>
</evidence>
<dbReference type="KEGG" id="ttc:FOKN1_1371"/>
<gene>
    <name evidence="3" type="ORF">FOKN1_1371</name>
</gene>
<name>A0A1Z4VQ53_9GAMM</name>
<evidence type="ECO:0000313" key="4">
    <source>
        <dbReference type="Proteomes" id="UP000218765"/>
    </source>
</evidence>
<dbReference type="SUPFAM" id="SSF56349">
    <property type="entry name" value="DNA breaking-rejoining enzymes"/>
    <property type="match status" value="1"/>
</dbReference>
<reference evidence="3 4" key="1">
    <citation type="submission" date="2017-05" db="EMBL/GenBank/DDBJ databases">
        <title>Thiocyanate degradation by Thiohalobacter thiocyanaticus FOKN1.</title>
        <authorList>
            <person name="Oshiki M."/>
            <person name="Fukushima T."/>
            <person name="Kawano S."/>
            <person name="Nakagawa J."/>
        </authorList>
    </citation>
    <scope>NUCLEOTIDE SEQUENCE [LARGE SCALE GENOMIC DNA]</scope>
    <source>
        <strain evidence="3 4">FOKN1</strain>
    </source>
</reference>
<accession>A0A1Z4VQ53</accession>
<feature type="compositionally biased region" description="Basic and acidic residues" evidence="2">
    <location>
        <begin position="182"/>
        <end position="196"/>
    </location>
</feature>
<dbReference type="RefSeq" id="WP_096365930.1">
    <property type="nucleotide sequence ID" value="NZ_AP018052.1"/>
</dbReference>